<keyword evidence="2" id="KW-1185">Reference proteome</keyword>
<evidence type="ECO:0000313" key="2">
    <source>
        <dbReference type="Proteomes" id="UP000694251"/>
    </source>
</evidence>
<proteinExistence type="predicted"/>
<dbReference type="EMBL" id="JAEFBJ010000005">
    <property type="protein sequence ID" value="KAG7610832.1"/>
    <property type="molecule type" value="Genomic_DNA"/>
</dbReference>
<dbReference type="AlphaFoldDB" id="A0A8T2DK63"/>
<sequence>MNSFATKSLVCGRFGLGQGSSNPPKMLFLSKEGWDWEFKKKNSLTTKCQKRLALESFTEEEHTSEDNLYSLFSNDLELFTVAIDTIKNKIFLPHPGARYLKYKHWRDLLHNALLEIFSDRWPFSLNGWEDDEVAYFTFKNVTVDNEECCKFPIFYIFSFINLIIFKIKF</sequence>
<comment type="caution">
    <text evidence="1">The sequence shown here is derived from an EMBL/GenBank/DDBJ whole genome shotgun (WGS) entry which is preliminary data.</text>
</comment>
<protein>
    <submittedName>
        <fullName evidence="1">Uncharacterized protein</fullName>
    </submittedName>
</protein>
<gene>
    <name evidence="1" type="ORF">ISN44_As05g029340</name>
</gene>
<reference evidence="1 2" key="1">
    <citation type="submission" date="2020-12" db="EMBL/GenBank/DDBJ databases">
        <title>Concerted genomic and epigenomic changes stabilize Arabidopsis allopolyploids.</title>
        <authorList>
            <person name="Chen Z."/>
        </authorList>
    </citation>
    <scope>NUCLEOTIDE SEQUENCE [LARGE SCALE GENOMIC DNA]</scope>
    <source>
        <strain evidence="1">As9502</strain>
        <tissue evidence="1">Leaf</tissue>
    </source>
</reference>
<organism evidence="1 2">
    <name type="scientific">Arabidopsis suecica</name>
    <name type="common">Swedish thale-cress</name>
    <name type="synonym">Cardaminopsis suecica</name>
    <dbReference type="NCBI Taxonomy" id="45249"/>
    <lineage>
        <taxon>Eukaryota</taxon>
        <taxon>Viridiplantae</taxon>
        <taxon>Streptophyta</taxon>
        <taxon>Embryophyta</taxon>
        <taxon>Tracheophyta</taxon>
        <taxon>Spermatophyta</taxon>
        <taxon>Magnoliopsida</taxon>
        <taxon>eudicotyledons</taxon>
        <taxon>Gunneridae</taxon>
        <taxon>Pentapetalae</taxon>
        <taxon>rosids</taxon>
        <taxon>malvids</taxon>
        <taxon>Brassicales</taxon>
        <taxon>Brassicaceae</taxon>
        <taxon>Camelineae</taxon>
        <taxon>Arabidopsis</taxon>
    </lineage>
</organism>
<dbReference type="Proteomes" id="UP000694251">
    <property type="component" value="Chromosome 5"/>
</dbReference>
<evidence type="ECO:0000313" key="1">
    <source>
        <dbReference type="EMBL" id="KAG7610832.1"/>
    </source>
</evidence>
<accession>A0A8T2DK63</accession>
<name>A0A8T2DK63_ARASU</name>